<accession>A0ABW8K4E6</accession>
<proteinExistence type="predicted"/>
<name>A0ABW8K4E6_9GAMM</name>
<comment type="caution">
    <text evidence="2">The sequence shown here is derived from an EMBL/GenBank/DDBJ whole genome shotgun (WGS) entry which is preliminary data.</text>
</comment>
<keyword evidence="3" id="KW-1185">Reference proteome</keyword>
<evidence type="ECO:0000256" key="1">
    <source>
        <dbReference type="SAM" id="Phobius"/>
    </source>
</evidence>
<sequence length="228" mass="25790">MEQTGLTFRALNDRIDALPEQPGASLQLSRKTQLAYSIGLMATVLGLLAAKLLPSNQLYTLAITLVMLIIELISFAIAIIPKFPPRLPGFQSERRECADELDFDMPHHLALVQWLSEFPSEELQKLADYANHRNERMKEKLPLLTGSLEKLGILPIVVALYIQFRGMHWPPQLSWPEIFFSCVLILCYWTCMLQVSARLRVQLFESLLKKAATKAELREPQSAQAAST</sequence>
<reference evidence="2 3" key="1">
    <citation type="submission" date="2020-10" db="EMBL/GenBank/DDBJ databases">
        <title>Phylogeny of dyella-like bacteria.</title>
        <authorList>
            <person name="Fu J."/>
        </authorList>
    </citation>
    <scope>NUCLEOTIDE SEQUENCE [LARGE SCALE GENOMIC DNA]</scope>
    <source>
        <strain evidence="2 3">BB4</strain>
    </source>
</reference>
<dbReference type="RefSeq" id="WP_379986687.1">
    <property type="nucleotide sequence ID" value="NZ_JADIKD010000010.1"/>
</dbReference>
<dbReference type="Proteomes" id="UP001620408">
    <property type="component" value="Unassembled WGS sequence"/>
</dbReference>
<evidence type="ECO:0000313" key="2">
    <source>
        <dbReference type="EMBL" id="MFK2917746.1"/>
    </source>
</evidence>
<dbReference type="EMBL" id="JADIKD010000010">
    <property type="protein sequence ID" value="MFK2917746.1"/>
    <property type="molecule type" value="Genomic_DNA"/>
</dbReference>
<feature type="transmembrane region" description="Helical" evidence="1">
    <location>
        <begin position="178"/>
        <end position="199"/>
    </location>
</feature>
<keyword evidence="1" id="KW-0812">Transmembrane</keyword>
<feature type="transmembrane region" description="Helical" evidence="1">
    <location>
        <begin position="34"/>
        <end position="53"/>
    </location>
</feature>
<evidence type="ECO:0000313" key="3">
    <source>
        <dbReference type="Proteomes" id="UP001620408"/>
    </source>
</evidence>
<keyword evidence="1" id="KW-0472">Membrane</keyword>
<protein>
    <submittedName>
        <fullName evidence="2">Uncharacterized protein</fullName>
    </submittedName>
</protein>
<feature type="transmembrane region" description="Helical" evidence="1">
    <location>
        <begin position="59"/>
        <end position="80"/>
    </location>
</feature>
<keyword evidence="1" id="KW-1133">Transmembrane helix</keyword>
<feature type="transmembrane region" description="Helical" evidence="1">
    <location>
        <begin position="141"/>
        <end position="162"/>
    </location>
</feature>
<gene>
    <name evidence="2" type="ORF">ISS97_10785</name>
</gene>
<organism evidence="2 3">
    <name type="scientific">Dyella koreensis</name>
    <dbReference type="NCBI Taxonomy" id="311235"/>
    <lineage>
        <taxon>Bacteria</taxon>
        <taxon>Pseudomonadati</taxon>
        <taxon>Pseudomonadota</taxon>
        <taxon>Gammaproteobacteria</taxon>
        <taxon>Lysobacterales</taxon>
        <taxon>Rhodanobacteraceae</taxon>
        <taxon>Dyella</taxon>
    </lineage>
</organism>